<dbReference type="Proteomes" id="UP000292957">
    <property type="component" value="Unassembled WGS sequence"/>
</dbReference>
<organism evidence="5">
    <name type="scientific">Dichomitus squalens</name>
    <dbReference type="NCBI Taxonomy" id="114155"/>
    <lineage>
        <taxon>Eukaryota</taxon>
        <taxon>Fungi</taxon>
        <taxon>Dikarya</taxon>
        <taxon>Basidiomycota</taxon>
        <taxon>Agaricomycotina</taxon>
        <taxon>Agaricomycetes</taxon>
        <taxon>Polyporales</taxon>
        <taxon>Polyporaceae</taxon>
        <taxon>Dichomitus</taxon>
    </lineage>
</organism>
<keyword evidence="2" id="KW-0479">Metal-binding</keyword>
<name>A0A4Q9MZA4_9APHY</name>
<dbReference type="InterPro" id="IPR036875">
    <property type="entry name" value="Znf_CCHC_sf"/>
</dbReference>
<evidence type="ECO:0000256" key="1">
    <source>
        <dbReference type="ARBA" id="ARBA00022664"/>
    </source>
</evidence>
<feature type="compositionally biased region" description="Polar residues" evidence="3">
    <location>
        <begin position="25"/>
        <end position="46"/>
    </location>
</feature>
<keyword evidence="1" id="KW-0507">mRNA processing</keyword>
<dbReference type="EMBL" id="ML143396">
    <property type="protein sequence ID" value="TBU32132.1"/>
    <property type="molecule type" value="Genomic_DNA"/>
</dbReference>
<sequence>MTRVTNFGRKRTYVQAGFDNELETQEPSSTSAGGQQADASGKTSQDPETKKRKRIRSKKTKLSDTEAKAAHKVANEGDNTEGGECVEQVEGGPERSTKKDRYDDKEKKRNQVDKRRSKDSNARKSASEQRRLKRIDHRHSETICFACREKGHTARDCTNSIAADALGGEPGKSKSGRDTVGICYRCGSRRHTLSRCKEPVNPESPLPFASCFVCSGKGHLASKCPKNQSKGIYPNGGCCKVCKETTHLAKDCPMRKPDVAATTVFVGTGQEGGADEDDFHTFKRRTLEVDKAEKIEERVKRKAEVKVAAHSGVVRAFGSSAPAATKKRVVFF</sequence>
<dbReference type="InterPro" id="IPR042246">
    <property type="entry name" value="ZCCHC9"/>
</dbReference>
<evidence type="ECO:0000256" key="3">
    <source>
        <dbReference type="SAM" id="MobiDB-lite"/>
    </source>
</evidence>
<dbReference type="SUPFAM" id="SSF57756">
    <property type="entry name" value="Retrovirus zinc finger-like domains"/>
    <property type="match status" value="2"/>
</dbReference>
<keyword evidence="2" id="KW-0862">Zinc</keyword>
<feature type="compositionally biased region" description="Basic and acidic residues" evidence="3">
    <location>
        <begin position="61"/>
        <end position="75"/>
    </location>
</feature>
<proteinExistence type="predicted"/>
<dbReference type="OrthoDB" id="3863715at2759"/>
<dbReference type="GO" id="GO:0005730">
    <property type="term" value="C:nucleolus"/>
    <property type="evidence" value="ECO:0007669"/>
    <property type="project" value="TreeGrafter"/>
</dbReference>
<evidence type="ECO:0000259" key="4">
    <source>
        <dbReference type="PROSITE" id="PS50158"/>
    </source>
</evidence>
<keyword evidence="2" id="KW-0863">Zinc-finger</keyword>
<evidence type="ECO:0000256" key="2">
    <source>
        <dbReference type="PROSITE-ProRule" id="PRU00047"/>
    </source>
</evidence>
<dbReference type="PANTHER" id="PTHR46242:SF1">
    <property type="entry name" value="ZINC FINGER CCHC DOMAIN-CONTAINING PROTEIN 9"/>
    <property type="match status" value="1"/>
</dbReference>
<dbReference type="PANTHER" id="PTHR46242">
    <property type="entry name" value="ZINC FINGER CCHC DOMAIN-CONTAINING PROTEIN 9 ZCCHC9"/>
    <property type="match status" value="1"/>
</dbReference>
<dbReference type="SMART" id="SM00343">
    <property type="entry name" value="ZnF_C2HC"/>
    <property type="match status" value="4"/>
</dbReference>
<protein>
    <recommendedName>
        <fullName evidence="4">CCHC-type domain-containing protein</fullName>
    </recommendedName>
</protein>
<dbReference type="GO" id="GO:0006397">
    <property type="term" value="P:mRNA processing"/>
    <property type="evidence" value="ECO:0007669"/>
    <property type="project" value="UniProtKB-KW"/>
</dbReference>
<dbReference type="InterPro" id="IPR001878">
    <property type="entry name" value="Znf_CCHC"/>
</dbReference>
<dbReference type="Pfam" id="PF00098">
    <property type="entry name" value="zf-CCHC"/>
    <property type="match status" value="1"/>
</dbReference>
<gene>
    <name evidence="5" type="ORF">BD311DRAFT_751359</name>
</gene>
<feature type="domain" description="CCHC-type" evidence="4">
    <location>
        <begin position="144"/>
        <end position="159"/>
    </location>
</feature>
<feature type="compositionally biased region" description="Basic residues" evidence="3">
    <location>
        <begin position="50"/>
        <end position="60"/>
    </location>
</feature>
<feature type="compositionally biased region" description="Basic and acidic residues" evidence="3">
    <location>
        <begin position="92"/>
        <end position="130"/>
    </location>
</feature>
<dbReference type="GO" id="GO:0008270">
    <property type="term" value="F:zinc ion binding"/>
    <property type="evidence" value="ECO:0007669"/>
    <property type="project" value="UniProtKB-KW"/>
</dbReference>
<dbReference type="AlphaFoldDB" id="A0A4Q9MZA4"/>
<dbReference type="PROSITE" id="PS50158">
    <property type="entry name" value="ZF_CCHC"/>
    <property type="match status" value="2"/>
</dbReference>
<feature type="domain" description="CCHC-type" evidence="4">
    <location>
        <begin position="211"/>
        <end position="226"/>
    </location>
</feature>
<feature type="region of interest" description="Disordered" evidence="3">
    <location>
        <begin position="1"/>
        <end position="134"/>
    </location>
</feature>
<reference evidence="5" key="1">
    <citation type="submission" date="2019-01" db="EMBL/GenBank/DDBJ databases">
        <title>Draft genome sequences of three monokaryotic isolates of the white-rot basidiomycete fungus Dichomitus squalens.</title>
        <authorList>
            <consortium name="DOE Joint Genome Institute"/>
            <person name="Lopez S.C."/>
            <person name="Andreopoulos B."/>
            <person name="Pangilinan J."/>
            <person name="Lipzen A."/>
            <person name="Riley R."/>
            <person name="Ahrendt S."/>
            <person name="Ng V."/>
            <person name="Barry K."/>
            <person name="Daum C."/>
            <person name="Grigoriev I.V."/>
            <person name="Hilden K.S."/>
            <person name="Makela M.R."/>
            <person name="de Vries R.P."/>
        </authorList>
    </citation>
    <scope>NUCLEOTIDE SEQUENCE [LARGE SCALE GENOMIC DNA]</scope>
    <source>
        <strain evidence="5">OM18370.1</strain>
    </source>
</reference>
<dbReference type="GO" id="GO:0003676">
    <property type="term" value="F:nucleic acid binding"/>
    <property type="evidence" value="ECO:0007669"/>
    <property type="project" value="InterPro"/>
</dbReference>
<feature type="compositionally biased region" description="Low complexity" evidence="3">
    <location>
        <begin position="82"/>
        <end position="91"/>
    </location>
</feature>
<accession>A0A4Q9MZA4</accession>
<evidence type="ECO:0000313" key="5">
    <source>
        <dbReference type="EMBL" id="TBU32132.1"/>
    </source>
</evidence>
<dbReference type="Gene3D" id="4.10.60.10">
    <property type="entry name" value="Zinc finger, CCHC-type"/>
    <property type="match status" value="2"/>
</dbReference>